<feature type="transmembrane region" description="Helical" evidence="1">
    <location>
        <begin position="162"/>
        <end position="181"/>
    </location>
</feature>
<keyword evidence="1" id="KW-1133">Transmembrane helix</keyword>
<evidence type="ECO:0000256" key="1">
    <source>
        <dbReference type="SAM" id="Phobius"/>
    </source>
</evidence>
<dbReference type="AlphaFoldDB" id="A0A1G8W314"/>
<keyword evidence="4" id="KW-1185">Reference proteome</keyword>
<dbReference type="EMBL" id="FNFF01000002">
    <property type="protein sequence ID" value="SDJ72473.1"/>
    <property type="molecule type" value="Genomic_DNA"/>
</dbReference>
<keyword evidence="1" id="KW-0472">Membrane</keyword>
<reference evidence="3 4" key="1">
    <citation type="submission" date="2016-10" db="EMBL/GenBank/DDBJ databases">
        <authorList>
            <person name="de Groot N.N."/>
        </authorList>
    </citation>
    <scope>NUCLEOTIDE SEQUENCE [LARGE SCALE GENOMIC DNA]</scope>
    <source>
        <strain evidence="3 4">CGMCC 4.5727</strain>
    </source>
</reference>
<evidence type="ECO:0000313" key="3">
    <source>
        <dbReference type="EMBL" id="SDJ72473.1"/>
    </source>
</evidence>
<name>A0A1G8W314_9ACTN</name>
<keyword evidence="1" id="KW-0812">Transmembrane</keyword>
<sequence length="433" mass="44174">MVALSGLLLALGASLAVAPGAAAASDISTVANALEKGPVYVDPAASGQLSAADADKLAQQIEDAGKPVFLAVLPEDFPVTPDDFRNLRTAVGDPGVYAVQHGDTFRVRADPSVLSSQATQNLESLGSSAGLDAFVDAAVRDARGSAPASWGGAADDGVSAGALIGLGAVAVAGGAGAYALVRRNKRKKAEEQRAALDKLRVVVDEDITAFGEELERLDFHPGEQGATDAMREDYERALDSYEQAKSIMASAQRPEDVTGVTQALEDGRFALAVLAARREGRELPERRLPCFFDPRHGPSVADADWAPPGAPVRAVPVCAADKARIDDGEDPAVRTVDTDQGRRPYYEAGPVYGPWAGGYFAGGILPGLLVGTMLGSMMASPAYAYSDPSAGGWGGDGSGSDFGSDDFGGGFGDGGFGGGDFGGGGGGDFGGGF</sequence>
<evidence type="ECO:0008006" key="5">
    <source>
        <dbReference type="Google" id="ProtNLM"/>
    </source>
</evidence>
<protein>
    <recommendedName>
        <fullName evidence="5">TLP18.3, Psb32 and MOLO-1 founding protein of phosphatase</fullName>
    </recommendedName>
</protein>
<accession>A0A1G8W314</accession>
<feature type="chain" id="PRO_5011461242" description="TLP18.3, Psb32 and MOLO-1 founding protein of phosphatase" evidence="2">
    <location>
        <begin position="24"/>
        <end position="433"/>
    </location>
</feature>
<feature type="signal peptide" evidence="2">
    <location>
        <begin position="1"/>
        <end position="23"/>
    </location>
</feature>
<keyword evidence="2" id="KW-0732">Signal</keyword>
<dbReference type="Proteomes" id="UP000199155">
    <property type="component" value="Unassembled WGS sequence"/>
</dbReference>
<proteinExistence type="predicted"/>
<evidence type="ECO:0000256" key="2">
    <source>
        <dbReference type="SAM" id="SignalP"/>
    </source>
</evidence>
<dbReference type="STRING" id="417292.SAMN05421806_102197"/>
<gene>
    <name evidence="3" type="ORF">SAMN05421806_102197</name>
</gene>
<evidence type="ECO:0000313" key="4">
    <source>
        <dbReference type="Proteomes" id="UP000199155"/>
    </source>
</evidence>
<organism evidence="3 4">
    <name type="scientific">Streptomyces indicus</name>
    <dbReference type="NCBI Taxonomy" id="417292"/>
    <lineage>
        <taxon>Bacteria</taxon>
        <taxon>Bacillati</taxon>
        <taxon>Actinomycetota</taxon>
        <taxon>Actinomycetes</taxon>
        <taxon>Kitasatosporales</taxon>
        <taxon>Streptomycetaceae</taxon>
        <taxon>Streptomyces</taxon>
    </lineage>
</organism>